<proteinExistence type="inferred from homology"/>
<keyword evidence="13" id="KW-1185">Reference proteome</keyword>
<dbReference type="AlphaFoldDB" id="L2GXV1"/>
<keyword evidence="6" id="KW-0963">Cytoplasm</keyword>
<dbReference type="InterPro" id="IPR036322">
    <property type="entry name" value="WD40_repeat_dom_sf"/>
</dbReference>
<gene>
    <name evidence="12" type="ORF">VCUG_00058</name>
</gene>
<dbReference type="RefSeq" id="XP_008073079.1">
    <property type="nucleotide sequence ID" value="XM_008074888.1"/>
</dbReference>
<evidence type="ECO:0000256" key="11">
    <source>
        <dbReference type="PROSITE-ProRule" id="PRU00221"/>
    </source>
</evidence>
<feature type="repeat" description="WD" evidence="11">
    <location>
        <begin position="205"/>
        <end position="244"/>
    </location>
</feature>
<feature type="repeat" description="WD" evidence="11">
    <location>
        <begin position="627"/>
        <end position="668"/>
    </location>
</feature>
<evidence type="ECO:0000256" key="8">
    <source>
        <dbReference type="ARBA" id="ARBA00022694"/>
    </source>
</evidence>
<dbReference type="InParanoid" id="L2GXV1"/>
<evidence type="ECO:0000313" key="12">
    <source>
        <dbReference type="EMBL" id="ELA48449.1"/>
    </source>
</evidence>
<dbReference type="HOGENOM" id="CLU_364727_0_0_1"/>
<dbReference type="InterPro" id="IPR015943">
    <property type="entry name" value="WD40/YVTN_repeat-like_dom_sf"/>
</dbReference>
<dbReference type="PANTHER" id="PTHR44111:SF1">
    <property type="entry name" value="ELONGATOR COMPLEX PROTEIN 2"/>
    <property type="match status" value="1"/>
</dbReference>
<protein>
    <recommendedName>
        <fullName evidence="5">Elongator complex protein 2</fullName>
    </recommendedName>
</protein>
<dbReference type="SMART" id="SM00320">
    <property type="entry name" value="WD40"/>
    <property type="match status" value="8"/>
</dbReference>
<evidence type="ECO:0000256" key="6">
    <source>
        <dbReference type="ARBA" id="ARBA00022490"/>
    </source>
</evidence>
<keyword evidence="10" id="KW-0539">Nucleus</keyword>
<dbReference type="Gene3D" id="2.130.10.10">
    <property type="entry name" value="YVTN repeat-like/Quinoprotein amine dehydrogenase"/>
    <property type="match status" value="2"/>
</dbReference>
<sequence>MLKNIFNSAGIAQKNHVMCQEKNVIYYAASTNIMRYENNKITPIIRYGSEITNLKVRDGIILSDRDNYVEHNNAVIFECNDAIQAVNKSRIVKYNGMLCDVKVFCSFDKIYIFCEKCVFYVEQEGTTALDCIIVDESVFLVCGTLDGKILKFTISLAGLLGFDESGRNSFGTDCTHGYEHMYREERKIEKITDIKRMHSYTVKSVKAHEDTVTDIKINESVVLSSSQDKTAKIHDLQTLEHVDTLIGHRDYVYESNFVDNHDEIISAGADNCVIVWEFKDGWKSKVRLGNLMSTPFYSALVINEKLGMLEEEDMERSDRKTEQKNEYFVIVQSYNGGMYRYCNTDLVESVSGHVDKITTLDVKNDFILTGSPDRTVRLYYKLREVARPCIHGHPIRSAVFFNDYIIVGSDESILRVYEKTSGVQKILHDIDLRTSATEPGSDTFGTGTVDEKCEVQQEDAPFVATPSELSLTNEIRKITTPLFLNEHTLQNILCFRERKKIYAQFFANACLASNNKIILCANKSSSLKFSGIFVIVDFVVVQYIAVHNLGIENIEISNSGEYVVAVSRDKSVSFYQILDRSRSHSEKNEYVRKDGKNAIQIDADGSEKVINKILKDSLYYLDFRKRILSHTRKINTASFDDTSTLFATGSKDRNVLIYSVDCLEVIRTLKFEEEVTALRFYRENLFVGLKNGFIKVFTNDGTYTQVYERKIHGKSVNEIKVDGNTIVTVSDDSMMRVFSLDIG</sequence>
<dbReference type="FunCoup" id="L2GXV1">
    <property type="interactions" value="162"/>
</dbReference>
<evidence type="ECO:0000256" key="1">
    <source>
        <dbReference type="ARBA" id="ARBA00004123"/>
    </source>
</evidence>
<dbReference type="InterPro" id="IPR019775">
    <property type="entry name" value="WD40_repeat_CS"/>
</dbReference>
<dbReference type="GeneID" id="19877950"/>
<dbReference type="PROSITE" id="PS50294">
    <property type="entry name" value="WD_REPEATS_REGION"/>
    <property type="match status" value="1"/>
</dbReference>
<name>L2GXV1_VAVCU</name>
<dbReference type="OMA" id="KIYGHYF"/>
<dbReference type="InterPro" id="IPR001680">
    <property type="entry name" value="WD40_rpt"/>
</dbReference>
<evidence type="ECO:0000256" key="5">
    <source>
        <dbReference type="ARBA" id="ARBA00020267"/>
    </source>
</evidence>
<evidence type="ECO:0000313" key="13">
    <source>
        <dbReference type="Proteomes" id="UP000011081"/>
    </source>
</evidence>
<dbReference type="PROSITE" id="PS00678">
    <property type="entry name" value="WD_REPEATS_1"/>
    <property type="match status" value="1"/>
</dbReference>
<dbReference type="GO" id="GO:0005737">
    <property type="term" value="C:cytoplasm"/>
    <property type="evidence" value="ECO:0007669"/>
    <property type="project" value="UniProtKB-SubCell"/>
</dbReference>
<dbReference type="VEuPathDB" id="MicrosporidiaDB:VCUG_00058"/>
<keyword evidence="7 11" id="KW-0853">WD repeat</keyword>
<dbReference type="GO" id="GO:0002098">
    <property type="term" value="P:tRNA wobble uridine modification"/>
    <property type="evidence" value="ECO:0007669"/>
    <property type="project" value="InterPro"/>
</dbReference>
<evidence type="ECO:0000256" key="9">
    <source>
        <dbReference type="ARBA" id="ARBA00022737"/>
    </source>
</evidence>
<comment type="pathway">
    <text evidence="3">tRNA modification; 5-methoxycarbonylmethyl-2-thiouridine-tRNA biosynthesis.</text>
</comment>
<evidence type="ECO:0000256" key="2">
    <source>
        <dbReference type="ARBA" id="ARBA00004496"/>
    </source>
</evidence>
<dbReference type="PANTHER" id="PTHR44111">
    <property type="entry name" value="ELONGATOR COMPLEX PROTEIN 2"/>
    <property type="match status" value="1"/>
</dbReference>
<comment type="subcellular location">
    <subcellularLocation>
        <location evidence="2">Cytoplasm</location>
    </subcellularLocation>
    <subcellularLocation>
        <location evidence="1">Nucleus</location>
    </subcellularLocation>
</comment>
<dbReference type="GO" id="GO:0005634">
    <property type="term" value="C:nucleus"/>
    <property type="evidence" value="ECO:0007669"/>
    <property type="project" value="UniProtKB-SubCell"/>
</dbReference>
<dbReference type="PROSITE" id="PS50082">
    <property type="entry name" value="WD_REPEATS_2"/>
    <property type="match status" value="4"/>
</dbReference>
<dbReference type="UniPathway" id="UPA00988"/>
<feature type="repeat" description="WD" evidence="11">
    <location>
        <begin position="350"/>
        <end position="379"/>
    </location>
</feature>
<feature type="repeat" description="WD" evidence="11">
    <location>
        <begin position="245"/>
        <end position="286"/>
    </location>
</feature>
<keyword evidence="8" id="KW-0819">tRNA processing</keyword>
<evidence type="ECO:0000256" key="10">
    <source>
        <dbReference type="ARBA" id="ARBA00023242"/>
    </source>
</evidence>
<dbReference type="Proteomes" id="UP000011081">
    <property type="component" value="Unassembled WGS sequence"/>
</dbReference>
<evidence type="ECO:0000256" key="4">
    <source>
        <dbReference type="ARBA" id="ARBA00005881"/>
    </source>
</evidence>
<dbReference type="InterPro" id="IPR037289">
    <property type="entry name" value="Elp2"/>
</dbReference>
<dbReference type="Pfam" id="PF00400">
    <property type="entry name" value="WD40"/>
    <property type="match status" value="4"/>
</dbReference>
<organism evidence="12 13">
    <name type="scientific">Vavraia culicis (isolate floridensis)</name>
    <name type="common">Microsporidian parasite</name>
    <dbReference type="NCBI Taxonomy" id="948595"/>
    <lineage>
        <taxon>Eukaryota</taxon>
        <taxon>Fungi</taxon>
        <taxon>Fungi incertae sedis</taxon>
        <taxon>Microsporidia</taxon>
        <taxon>Pleistophoridae</taxon>
        <taxon>Vavraia</taxon>
    </lineage>
</organism>
<evidence type="ECO:0000256" key="3">
    <source>
        <dbReference type="ARBA" id="ARBA00005043"/>
    </source>
</evidence>
<comment type="similarity">
    <text evidence="4">Belongs to the WD repeat ELP2 family.</text>
</comment>
<dbReference type="SUPFAM" id="SSF50978">
    <property type="entry name" value="WD40 repeat-like"/>
    <property type="match status" value="1"/>
</dbReference>
<evidence type="ECO:0000256" key="7">
    <source>
        <dbReference type="ARBA" id="ARBA00022574"/>
    </source>
</evidence>
<keyword evidence="9" id="KW-0677">Repeat</keyword>
<accession>L2GXV1</accession>
<dbReference type="GO" id="GO:0033588">
    <property type="term" value="C:elongator holoenzyme complex"/>
    <property type="evidence" value="ECO:0007669"/>
    <property type="project" value="InterPro"/>
</dbReference>
<dbReference type="STRING" id="948595.L2GXV1"/>
<dbReference type="EMBL" id="GL877404">
    <property type="protein sequence ID" value="ELA48449.1"/>
    <property type="molecule type" value="Genomic_DNA"/>
</dbReference>
<reference evidence="13" key="1">
    <citation type="submission" date="2011-03" db="EMBL/GenBank/DDBJ databases">
        <title>The genome sequence of Vavraia culicis strain floridensis.</title>
        <authorList>
            <consortium name="The Broad Institute Genome Sequencing Platform"/>
            <person name="Cuomo C."/>
            <person name="Becnel J."/>
            <person name="Sanscrainte N."/>
            <person name="Young S.K."/>
            <person name="Zeng Q."/>
            <person name="Gargeya S."/>
            <person name="Fitzgerald M."/>
            <person name="Haas B."/>
            <person name="Abouelleil A."/>
            <person name="Alvarado L."/>
            <person name="Arachchi H.M."/>
            <person name="Berlin A."/>
            <person name="Chapman S.B."/>
            <person name="Gearin G."/>
            <person name="Goldberg J."/>
            <person name="Griggs A."/>
            <person name="Gujja S."/>
            <person name="Hansen M."/>
            <person name="Heiman D."/>
            <person name="Howarth C."/>
            <person name="Larimer J."/>
            <person name="Lui A."/>
            <person name="MacDonald P.J.P."/>
            <person name="McCowen C."/>
            <person name="Montmayeur A."/>
            <person name="Murphy C."/>
            <person name="Neiman D."/>
            <person name="Pearson M."/>
            <person name="Priest M."/>
            <person name="Roberts A."/>
            <person name="Saif S."/>
            <person name="Shea T."/>
            <person name="Sisk P."/>
            <person name="Stolte C."/>
            <person name="Sykes S."/>
            <person name="Wortman J."/>
            <person name="Nusbaum C."/>
            <person name="Birren B."/>
        </authorList>
    </citation>
    <scope>NUCLEOTIDE SEQUENCE [LARGE SCALE GENOMIC DNA]</scope>
    <source>
        <strain evidence="13">floridensis</strain>
    </source>
</reference>
<dbReference type="OrthoDB" id="27911at2759"/>